<dbReference type="AlphaFoldDB" id="A0A914WKZ5"/>
<accession>A0A914WKZ5</accession>
<evidence type="ECO:0000313" key="3">
    <source>
        <dbReference type="WBParaSite" id="PSAMB.scaffold4445size14573.g24311.t1"/>
    </source>
</evidence>
<protein>
    <submittedName>
        <fullName evidence="3">Uncharacterized protein</fullName>
    </submittedName>
</protein>
<evidence type="ECO:0000313" key="2">
    <source>
        <dbReference type="Proteomes" id="UP000887566"/>
    </source>
</evidence>
<organism evidence="2 3">
    <name type="scientific">Plectus sambesii</name>
    <dbReference type="NCBI Taxonomy" id="2011161"/>
    <lineage>
        <taxon>Eukaryota</taxon>
        <taxon>Metazoa</taxon>
        <taxon>Ecdysozoa</taxon>
        <taxon>Nematoda</taxon>
        <taxon>Chromadorea</taxon>
        <taxon>Plectida</taxon>
        <taxon>Plectina</taxon>
        <taxon>Plectoidea</taxon>
        <taxon>Plectidae</taxon>
        <taxon>Plectus</taxon>
    </lineage>
</organism>
<keyword evidence="2" id="KW-1185">Reference proteome</keyword>
<evidence type="ECO:0000256" key="1">
    <source>
        <dbReference type="SAM" id="MobiDB-lite"/>
    </source>
</evidence>
<proteinExistence type="predicted"/>
<sequence>MNRESEQGGKADRIRDARSDDGGREKPFVGKRGVCATKDGAGRQALRAIKSPLTEYADERLEPQSHARSLSLKRAQFAAHFSFSQLPVAHKNIFTINEAPALQLEMKQENLDDSPCQLVCLDRSIRNTCTLSHMLPHRATNLTGAVYGSISLSSMQVVN</sequence>
<feature type="region of interest" description="Disordered" evidence="1">
    <location>
        <begin position="1"/>
        <end position="31"/>
    </location>
</feature>
<dbReference type="Proteomes" id="UP000887566">
    <property type="component" value="Unplaced"/>
</dbReference>
<name>A0A914WKZ5_9BILA</name>
<feature type="compositionally biased region" description="Basic and acidic residues" evidence="1">
    <location>
        <begin position="1"/>
        <end position="28"/>
    </location>
</feature>
<reference evidence="3" key="1">
    <citation type="submission" date="2022-11" db="UniProtKB">
        <authorList>
            <consortium name="WormBaseParasite"/>
        </authorList>
    </citation>
    <scope>IDENTIFICATION</scope>
</reference>
<dbReference type="WBParaSite" id="PSAMB.scaffold4445size14573.g24311.t1">
    <property type="protein sequence ID" value="PSAMB.scaffold4445size14573.g24311.t1"/>
    <property type="gene ID" value="PSAMB.scaffold4445size14573.g24311"/>
</dbReference>